<dbReference type="Gene3D" id="3.30.40.10">
    <property type="entry name" value="Zinc/RING finger domain, C3HC4 (zinc finger)"/>
    <property type="match status" value="1"/>
</dbReference>
<evidence type="ECO:0000313" key="1">
    <source>
        <dbReference type="EMBL" id="CAK1603916.1"/>
    </source>
</evidence>
<sequence length="215" mass="24425">MASVTLKCSGCFQVITNKQYLICSKCNESYDLDCANVSSKRFYNIMSPERKNKWICQTCRSNMPKTIYTNTPIRDLKLNIFTGLTEEQQSPSISNITLRTKRTSNANDSIFRDSDSSVFGDTLRDCSLYMQQTSTTTASIGTDMPAEKLVSPIILQRWEEILDKKLNILKVQIVTELKESILTEIENIASKTVTKETQVILPQNVEDKKINTKNN</sequence>
<organism evidence="1 2">
    <name type="scientific">Parnassius mnemosyne</name>
    <name type="common">clouded apollo</name>
    <dbReference type="NCBI Taxonomy" id="213953"/>
    <lineage>
        <taxon>Eukaryota</taxon>
        <taxon>Metazoa</taxon>
        <taxon>Ecdysozoa</taxon>
        <taxon>Arthropoda</taxon>
        <taxon>Hexapoda</taxon>
        <taxon>Insecta</taxon>
        <taxon>Pterygota</taxon>
        <taxon>Neoptera</taxon>
        <taxon>Endopterygota</taxon>
        <taxon>Lepidoptera</taxon>
        <taxon>Glossata</taxon>
        <taxon>Ditrysia</taxon>
        <taxon>Papilionoidea</taxon>
        <taxon>Papilionidae</taxon>
        <taxon>Parnassiinae</taxon>
        <taxon>Parnassini</taxon>
        <taxon>Parnassius</taxon>
        <taxon>Driopa</taxon>
    </lineage>
</organism>
<name>A0AAV1MCI6_9NEOP</name>
<evidence type="ECO:0008006" key="3">
    <source>
        <dbReference type="Google" id="ProtNLM"/>
    </source>
</evidence>
<proteinExistence type="predicted"/>
<evidence type="ECO:0000313" key="2">
    <source>
        <dbReference type="Proteomes" id="UP001314205"/>
    </source>
</evidence>
<protein>
    <recommendedName>
        <fullName evidence="3">PHD-type domain-containing protein</fullName>
    </recommendedName>
</protein>
<keyword evidence="2" id="KW-1185">Reference proteome</keyword>
<gene>
    <name evidence="1" type="ORF">PARMNEM_LOCUS22215</name>
</gene>
<reference evidence="1 2" key="1">
    <citation type="submission" date="2023-11" db="EMBL/GenBank/DDBJ databases">
        <authorList>
            <person name="Hedman E."/>
            <person name="Englund M."/>
            <person name="Stromberg M."/>
            <person name="Nyberg Akerstrom W."/>
            <person name="Nylinder S."/>
            <person name="Jareborg N."/>
            <person name="Kallberg Y."/>
            <person name="Kronander E."/>
        </authorList>
    </citation>
    <scope>NUCLEOTIDE SEQUENCE [LARGE SCALE GENOMIC DNA]</scope>
</reference>
<dbReference type="InterPro" id="IPR011011">
    <property type="entry name" value="Znf_FYVE_PHD"/>
</dbReference>
<comment type="caution">
    <text evidence="1">The sequence shown here is derived from an EMBL/GenBank/DDBJ whole genome shotgun (WGS) entry which is preliminary data.</text>
</comment>
<dbReference type="EMBL" id="CAVLGL010000159">
    <property type="protein sequence ID" value="CAK1603916.1"/>
    <property type="molecule type" value="Genomic_DNA"/>
</dbReference>
<dbReference type="Proteomes" id="UP001314205">
    <property type="component" value="Unassembled WGS sequence"/>
</dbReference>
<dbReference type="SUPFAM" id="SSF57903">
    <property type="entry name" value="FYVE/PHD zinc finger"/>
    <property type="match status" value="1"/>
</dbReference>
<accession>A0AAV1MCI6</accession>
<dbReference type="AlphaFoldDB" id="A0AAV1MCI6"/>
<dbReference type="InterPro" id="IPR013083">
    <property type="entry name" value="Znf_RING/FYVE/PHD"/>
</dbReference>